<reference evidence="1 2" key="1">
    <citation type="submission" date="2020-08" db="EMBL/GenBank/DDBJ databases">
        <title>Genome sequence of Rhodobacteraceae bacterium Lw-13e.</title>
        <authorList>
            <person name="Poehlein A."/>
            <person name="Wolter L."/>
            <person name="Daniel R."/>
            <person name="Brinkhoff T."/>
        </authorList>
    </citation>
    <scope>NUCLEOTIDE SEQUENCE [LARGE SCALE GENOMIC DNA]</scope>
    <source>
        <strain evidence="1 2">Lw-13e</strain>
    </source>
</reference>
<dbReference type="EMBL" id="CP060436">
    <property type="protein sequence ID" value="QPM90160.1"/>
    <property type="molecule type" value="Genomic_DNA"/>
</dbReference>
<protein>
    <submittedName>
        <fullName evidence="1">Uncharacterized protein</fullName>
    </submittedName>
</protein>
<name>A0A418SJ81_9RHOB</name>
<accession>A0A418SJ81</accession>
<keyword evidence="2" id="KW-1185">Reference proteome</keyword>
<proteinExistence type="predicted"/>
<sequence length="143" mass="15001">MTDLLFSARPVTPTEVRAVPTGKEANPAAMQDPAGAMPPVQAPEELEKAGLQPLPLPERRPILALAAAEDGDGEVALQVRPDEDRAAVTLQHPSRVDPMSLFQGLIASAAQSGAKAPGTSARLYALVQQIYSVMEGAQQSSVH</sequence>
<dbReference type="AlphaFoldDB" id="A0A418SJ81"/>
<evidence type="ECO:0000313" key="2">
    <source>
        <dbReference type="Proteomes" id="UP000283786"/>
    </source>
</evidence>
<dbReference type="KEGG" id="palw:PSAL_013950"/>
<dbReference type="RefSeq" id="WP_119838342.1">
    <property type="nucleotide sequence ID" value="NZ_CP060436.1"/>
</dbReference>
<dbReference type="Proteomes" id="UP000283786">
    <property type="component" value="Chromosome"/>
</dbReference>
<evidence type="ECO:0000313" key="1">
    <source>
        <dbReference type="EMBL" id="QPM90160.1"/>
    </source>
</evidence>
<organism evidence="1 2">
    <name type="scientific">Pseudooceanicola algae</name>
    <dbReference type="NCBI Taxonomy" id="1537215"/>
    <lineage>
        <taxon>Bacteria</taxon>
        <taxon>Pseudomonadati</taxon>
        <taxon>Pseudomonadota</taxon>
        <taxon>Alphaproteobacteria</taxon>
        <taxon>Rhodobacterales</taxon>
        <taxon>Paracoccaceae</taxon>
        <taxon>Pseudooceanicola</taxon>
    </lineage>
</organism>
<gene>
    <name evidence="1" type="ORF">PSAL_013950</name>
</gene>